<evidence type="ECO:0000313" key="1">
    <source>
        <dbReference type="EMBL" id="PTR14957.1"/>
    </source>
</evidence>
<dbReference type="GO" id="GO:0005737">
    <property type="term" value="C:cytoplasm"/>
    <property type="evidence" value="ECO:0007669"/>
    <property type="project" value="TreeGrafter"/>
</dbReference>
<proteinExistence type="predicted"/>
<evidence type="ECO:0000313" key="2">
    <source>
        <dbReference type="Proteomes" id="UP000244060"/>
    </source>
</evidence>
<dbReference type="OrthoDB" id="8347407at2"/>
<dbReference type="Proteomes" id="UP000244060">
    <property type="component" value="Unassembled WGS sequence"/>
</dbReference>
<dbReference type="PANTHER" id="PTHR48100:SF1">
    <property type="entry name" value="HISTIDINE PHOSPHATASE FAMILY PROTEIN-RELATED"/>
    <property type="match status" value="1"/>
</dbReference>
<name>A0A2T5JXS6_9RHOB</name>
<dbReference type="AlphaFoldDB" id="A0A2T5JXS6"/>
<dbReference type="PANTHER" id="PTHR48100">
    <property type="entry name" value="BROAD-SPECIFICITY PHOSPHATASE YOR283W-RELATED"/>
    <property type="match status" value="1"/>
</dbReference>
<dbReference type="InterPro" id="IPR029033">
    <property type="entry name" value="His_PPase_superfam"/>
</dbReference>
<reference evidence="1 2" key="1">
    <citation type="submission" date="2018-04" db="EMBL/GenBank/DDBJ databases">
        <title>Genomic Encyclopedia of Type Strains, Phase III (KMG-III): the genomes of soil and plant-associated and newly described type strains.</title>
        <authorList>
            <person name="Whitman W."/>
        </authorList>
    </citation>
    <scope>NUCLEOTIDE SEQUENCE [LARGE SCALE GENOMIC DNA]</scope>
    <source>
        <strain evidence="1 2">KA25</strain>
    </source>
</reference>
<sequence>MTRLHWVRHGPTHATVMLGWTDRPADLSDREAVARLDAALPRKALLVSSDLSRAARTADLLGEGRVRLPHDPRLREIHFGAWEDRSFAAIEAGTPERIRAFWRDAGPARAPGGETWHELQHRVTQAVQDLCTRHPGEEIVIVAHFGPILTGLQRALGLSIQEAFAHRIEPLSITSMTLGPSGWSIGPINRLA</sequence>
<dbReference type="RefSeq" id="WP_108221612.1">
    <property type="nucleotide sequence ID" value="NZ_CP090021.1"/>
</dbReference>
<accession>A0A2T5JXS6</accession>
<organism evidence="1 2">
    <name type="scientific">Cereibacter azotoformans</name>
    <dbReference type="NCBI Taxonomy" id="43057"/>
    <lineage>
        <taxon>Bacteria</taxon>
        <taxon>Pseudomonadati</taxon>
        <taxon>Pseudomonadota</taxon>
        <taxon>Alphaproteobacteria</taxon>
        <taxon>Rhodobacterales</taxon>
        <taxon>Paracoccaceae</taxon>
        <taxon>Cereibacter</taxon>
    </lineage>
</organism>
<dbReference type="InterPro" id="IPR013078">
    <property type="entry name" value="His_Pase_superF_clade-1"/>
</dbReference>
<dbReference type="SMART" id="SM00855">
    <property type="entry name" value="PGAM"/>
    <property type="match status" value="1"/>
</dbReference>
<dbReference type="InterPro" id="IPR050275">
    <property type="entry name" value="PGM_Phosphatase"/>
</dbReference>
<comment type="caution">
    <text evidence="1">The sequence shown here is derived from an EMBL/GenBank/DDBJ whole genome shotgun (WGS) entry which is preliminary data.</text>
</comment>
<gene>
    <name evidence="1" type="ORF">C8J28_115101</name>
</gene>
<keyword evidence="2" id="KW-1185">Reference proteome</keyword>
<protein>
    <submittedName>
        <fullName evidence="1">Broad specificity phosphatase PhoE</fullName>
    </submittedName>
</protein>
<dbReference type="EMBL" id="QAOT01000015">
    <property type="protein sequence ID" value="PTR14957.1"/>
    <property type="molecule type" value="Genomic_DNA"/>
</dbReference>
<dbReference type="Pfam" id="PF00300">
    <property type="entry name" value="His_Phos_1"/>
    <property type="match status" value="1"/>
</dbReference>
<dbReference type="SUPFAM" id="SSF53254">
    <property type="entry name" value="Phosphoglycerate mutase-like"/>
    <property type="match status" value="1"/>
</dbReference>
<dbReference type="Gene3D" id="3.40.50.1240">
    <property type="entry name" value="Phosphoglycerate mutase-like"/>
    <property type="match status" value="1"/>
</dbReference>
<dbReference type="CDD" id="cd07040">
    <property type="entry name" value="HP"/>
    <property type="match status" value="1"/>
</dbReference>
<dbReference type="GO" id="GO:0016791">
    <property type="term" value="F:phosphatase activity"/>
    <property type="evidence" value="ECO:0007669"/>
    <property type="project" value="TreeGrafter"/>
</dbReference>